<feature type="compositionally biased region" description="Low complexity" evidence="4">
    <location>
        <begin position="202"/>
        <end position="214"/>
    </location>
</feature>
<evidence type="ECO:0000256" key="4">
    <source>
        <dbReference type="SAM" id="MobiDB-lite"/>
    </source>
</evidence>
<dbReference type="PROSITE" id="PS50297">
    <property type="entry name" value="ANK_REP_REGION"/>
    <property type="match status" value="1"/>
</dbReference>
<dbReference type="PROSITE" id="PS50088">
    <property type="entry name" value="ANK_REPEAT"/>
    <property type="match status" value="3"/>
</dbReference>
<dbReference type="Proteomes" id="UP000002630">
    <property type="component" value="Linkage Group LG02"/>
</dbReference>
<dbReference type="EMBL" id="FN649727">
    <property type="protein sequence ID" value="CBJ48364.1"/>
    <property type="molecule type" value="Genomic_DNA"/>
</dbReference>
<evidence type="ECO:0000256" key="3">
    <source>
        <dbReference type="PROSITE-ProRule" id="PRU00023"/>
    </source>
</evidence>
<keyword evidence="2 3" id="KW-0040">ANK repeat</keyword>
<dbReference type="PANTHER" id="PTHR24198:SF165">
    <property type="entry name" value="ANKYRIN REPEAT-CONTAINING PROTEIN-RELATED"/>
    <property type="match status" value="1"/>
</dbReference>
<sequence length="786" mass="84320">MAVMVGDRRAVKKFINGSGDLDEKDDDGATALFHAAFWTHVEIAKDLISAGANLYAKRNDGFTALHVAAKNNQPRITEVLVDAMDDVDLQEEFGDTALHCAYRSKATECIEILLAGGASSEVLNHMGQTPRQCEGTGVDRQPDGENFDDDDDDDGPRGSGAVSEAPSAGDESTVVGDPGVQDRDAGFSSGKSPNRPHDERSAAASSSPRTSRNRSGAHAGDTGRAKENVDAASTRAHFRAAYRPTIRGGGKWHPMTAYLFEPSAHSAVRNAHQARIDGDQHHPFVDSDNGNAVEDCDKTIPPGTQVVVRPRFPRTCCVSPVNSTVVWMKDVHAVPFEVRPPASTSSGTISGYVDFYIGAVLIGQAHVEMSVVKPNDSSGAADKPDVLGPVAKAFDTMYVCFAAADKPLLIPSLEWFNRLGIFNIVWRPEDGNEKDTKRLIRESSIFQICWSMSAKESDRVRHEVKYASSLAKAGSLAVRGIYWDSTMDVTSIQTAHGLMFPVRMHNSFLLEEACAFLLDRAADTASSTPETATGALAGGGQSARVEDDGDHNDGAVAVPNVEKLNTAAVQHTRGHVSRLRDMVGGANEVDCPRLAWIYPDDSGKPRSVDITTDEWLKKPIRLVFLCPISMKPGWCGQDGRGYKISLPRGWGSKIGMALKIGVVVVAAASDADEVAGLPLPPVSAVSSWGEDGEGGKSLTQMQGDLVNAAFDGLAGAVPDKWNDLIDSTFMDAETETSARPATAQLCKEVKQSYKNLSSLLHQKYDKVCKVKIYTGTGGSSCECLKV</sequence>
<dbReference type="SUPFAM" id="SSF48403">
    <property type="entry name" value="Ankyrin repeat"/>
    <property type="match status" value="1"/>
</dbReference>
<feature type="compositionally biased region" description="Acidic residues" evidence="4">
    <location>
        <begin position="145"/>
        <end position="154"/>
    </location>
</feature>
<evidence type="ECO:0000256" key="2">
    <source>
        <dbReference type="ARBA" id="ARBA00023043"/>
    </source>
</evidence>
<gene>
    <name evidence="5" type="ORF">Esi_0002_0128</name>
</gene>
<dbReference type="OrthoDB" id="194358at2759"/>
<feature type="region of interest" description="Disordered" evidence="4">
    <location>
        <begin position="128"/>
        <end position="231"/>
    </location>
</feature>
<dbReference type="eggNOG" id="KOG0504">
    <property type="taxonomic scope" value="Eukaryota"/>
</dbReference>
<dbReference type="Gene3D" id="1.25.40.20">
    <property type="entry name" value="Ankyrin repeat-containing domain"/>
    <property type="match status" value="1"/>
</dbReference>
<name>D7FQ32_ECTSI</name>
<keyword evidence="6" id="KW-1185">Reference proteome</keyword>
<feature type="repeat" description="ANK" evidence="3">
    <location>
        <begin position="93"/>
        <end position="125"/>
    </location>
</feature>
<dbReference type="AlphaFoldDB" id="D7FQ32"/>
<dbReference type="STRING" id="2880.D7FQ32"/>
<feature type="region of interest" description="Disordered" evidence="4">
    <location>
        <begin position="528"/>
        <end position="547"/>
    </location>
</feature>
<protein>
    <submittedName>
        <fullName evidence="5">Uncharacterized protein</fullName>
    </submittedName>
</protein>
<keyword evidence="1" id="KW-0677">Repeat</keyword>
<dbReference type="InterPro" id="IPR002110">
    <property type="entry name" value="Ankyrin_rpt"/>
</dbReference>
<feature type="repeat" description="ANK" evidence="3">
    <location>
        <begin position="27"/>
        <end position="59"/>
    </location>
</feature>
<evidence type="ECO:0000313" key="6">
    <source>
        <dbReference type="Proteomes" id="UP000002630"/>
    </source>
</evidence>
<proteinExistence type="predicted"/>
<reference evidence="5 6" key="1">
    <citation type="journal article" date="2010" name="Nature">
        <title>The Ectocarpus genome and the independent evolution of multicellularity in brown algae.</title>
        <authorList>
            <person name="Cock J.M."/>
            <person name="Sterck L."/>
            <person name="Rouze P."/>
            <person name="Scornet D."/>
            <person name="Allen A.E."/>
            <person name="Amoutzias G."/>
            <person name="Anthouard V."/>
            <person name="Artiguenave F."/>
            <person name="Aury J.M."/>
            <person name="Badger J.H."/>
            <person name="Beszteri B."/>
            <person name="Billiau K."/>
            <person name="Bonnet E."/>
            <person name="Bothwell J.H."/>
            <person name="Bowler C."/>
            <person name="Boyen C."/>
            <person name="Brownlee C."/>
            <person name="Carrano C.J."/>
            <person name="Charrier B."/>
            <person name="Cho G.Y."/>
            <person name="Coelho S.M."/>
            <person name="Collen J."/>
            <person name="Corre E."/>
            <person name="Da Silva C."/>
            <person name="Delage L."/>
            <person name="Delaroque N."/>
            <person name="Dittami S.M."/>
            <person name="Doulbeau S."/>
            <person name="Elias M."/>
            <person name="Farnham G."/>
            <person name="Gachon C.M."/>
            <person name="Gschloessl B."/>
            <person name="Heesch S."/>
            <person name="Jabbari K."/>
            <person name="Jubin C."/>
            <person name="Kawai H."/>
            <person name="Kimura K."/>
            <person name="Kloareg B."/>
            <person name="Kupper F.C."/>
            <person name="Lang D."/>
            <person name="Le Bail A."/>
            <person name="Leblanc C."/>
            <person name="Lerouge P."/>
            <person name="Lohr M."/>
            <person name="Lopez P.J."/>
            <person name="Martens C."/>
            <person name="Maumus F."/>
            <person name="Michel G."/>
            <person name="Miranda-Saavedra D."/>
            <person name="Morales J."/>
            <person name="Moreau H."/>
            <person name="Motomura T."/>
            <person name="Nagasato C."/>
            <person name="Napoli C.A."/>
            <person name="Nelson D.R."/>
            <person name="Nyvall-Collen P."/>
            <person name="Peters A.F."/>
            <person name="Pommier C."/>
            <person name="Potin P."/>
            <person name="Poulain J."/>
            <person name="Quesneville H."/>
            <person name="Read B."/>
            <person name="Rensing S.A."/>
            <person name="Ritter A."/>
            <person name="Rousvoal S."/>
            <person name="Samanta M."/>
            <person name="Samson G."/>
            <person name="Schroeder D.C."/>
            <person name="Segurens B."/>
            <person name="Strittmatter M."/>
            <person name="Tonon T."/>
            <person name="Tregear J.W."/>
            <person name="Valentin K."/>
            <person name="von Dassow P."/>
            <person name="Yamagishi T."/>
            <person name="Van de Peer Y."/>
            <person name="Wincker P."/>
        </authorList>
    </citation>
    <scope>NUCLEOTIDE SEQUENCE [LARGE SCALE GENOMIC DNA]</scope>
    <source>
        <strain evidence="6">Ec32 / CCAP1310/4</strain>
    </source>
</reference>
<dbReference type="Pfam" id="PF00023">
    <property type="entry name" value="Ank"/>
    <property type="match status" value="1"/>
</dbReference>
<evidence type="ECO:0000256" key="1">
    <source>
        <dbReference type="ARBA" id="ARBA00022737"/>
    </source>
</evidence>
<dbReference type="Pfam" id="PF12796">
    <property type="entry name" value="Ank_2"/>
    <property type="match status" value="1"/>
</dbReference>
<dbReference type="SMART" id="SM00248">
    <property type="entry name" value="ANK"/>
    <property type="match status" value="3"/>
</dbReference>
<organism evidence="5 6">
    <name type="scientific">Ectocarpus siliculosus</name>
    <name type="common">Brown alga</name>
    <name type="synonym">Conferva siliculosa</name>
    <dbReference type="NCBI Taxonomy" id="2880"/>
    <lineage>
        <taxon>Eukaryota</taxon>
        <taxon>Sar</taxon>
        <taxon>Stramenopiles</taxon>
        <taxon>Ochrophyta</taxon>
        <taxon>PX clade</taxon>
        <taxon>Phaeophyceae</taxon>
        <taxon>Ectocarpales</taxon>
        <taxon>Ectocarpaceae</taxon>
        <taxon>Ectocarpus</taxon>
    </lineage>
</organism>
<evidence type="ECO:0000313" key="5">
    <source>
        <dbReference type="EMBL" id="CBJ48364.1"/>
    </source>
</evidence>
<dbReference type="InterPro" id="IPR036770">
    <property type="entry name" value="Ankyrin_rpt-contain_sf"/>
</dbReference>
<feature type="repeat" description="ANK" evidence="3">
    <location>
        <begin position="60"/>
        <end position="92"/>
    </location>
</feature>
<accession>D7FQ32</accession>
<dbReference type="InParanoid" id="D7FQ32"/>
<dbReference type="PANTHER" id="PTHR24198">
    <property type="entry name" value="ANKYRIN REPEAT AND PROTEIN KINASE DOMAIN-CONTAINING PROTEIN"/>
    <property type="match status" value="1"/>
</dbReference>
<dbReference type="EMBL" id="FN648375">
    <property type="protein sequence ID" value="CBJ48364.1"/>
    <property type="molecule type" value="Genomic_DNA"/>
</dbReference>